<protein>
    <submittedName>
        <fullName evidence="2">Threonine synthase</fullName>
        <ecNumber evidence="2">4.2.3.1</ecNumber>
    </submittedName>
</protein>
<feature type="domain" description="Tryptophan synthase beta chain-like PALP" evidence="1">
    <location>
        <begin position="10"/>
        <end position="129"/>
    </location>
</feature>
<dbReference type="Pfam" id="PF00291">
    <property type="entry name" value="PALP"/>
    <property type="match status" value="1"/>
</dbReference>
<evidence type="ECO:0000259" key="1">
    <source>
        <dbReference type="Pfam" id="PF00291"/>
    </source>
</evidence>
<evidence type="ECO:0000313" key="2">
    <source>
        <dbReference type="EMBL" id="VAW06432.1"/>
    </source>
</evidence>
<gene>
    <name evidence="2" type="ORF">MNBD_ACTINO01-1665</name>
</gene>
<dbReference type="InterPro" id="IPR036052">
    <property type="entry name" value="TrpB-like_PALP_sf"/>
</dbReference>
<name>A0A3B0SVT9_9ZZZZ</name>
<proteinExistence type="predicted"/>
<keyword evidence="2" id="KW-0456">Lyase</keyword>
<dbReference type="GO" id="GO:0004795">
    <property type="term" value="F:threonine synthase activity"/>
    <property type="evidence" value="ECO:0007669"/>
    <property type="project" value="UniProtKB-EC"/>
</dbReference>
<organism evidence="2">
    <name type="scientific">hydrothermal vent metagenome</name>
    <dbReference type="NCBI Taxonomy" id="652676"/>
    <lineage>
        <taxon>unclassified sequences</taxon>
        <taxon>metagenomes</taxon>
        <taxon>ecological metagenomes</taxon>
    </lineage>
</organism>
<dbReference type="InterPro" id="IPR001926">
    <property type="entry name" value="TrpB-like_PALP"/>
</dbReference>
<dbReference type="EC" id="4.2.3.1" evidence="2"/>
<sequence>VKDALALGWIDHAPRIYGIQAAGSDYLVQAFESGEDVLTKPPIAADTVADSISADLPRDRIKAMAAVVDTAGAYLRVDDDAILGAIPALARGSGVFAEPAAAAAYAGLIAAVDQGLIGPDETAVVLATGSGLKDVSSAMKAVAAIGTEPMRVSPNLDSLKAALER</sequence>
<dbReference type="EMBL" id="UOEI01000471">
    <property type="protein sequence ID" value="VAW06432.1"/>
    <property type="molecule type" value="Genomic_DNA"/>
</dbReference>
<dbReference type="AlphaFoldDB" id="A0A3B0SVT9"/>
<dbReference type="Gene3D" id="3.40.50.1100">
    <property type="match status" value="1"/>
</dbReference>
<feature type="non-terminal residue" evidence="2">
    <location>
        <position position="1"/>
    </location>
</feature>
<dbReference type="SUPFAM" id="SSF53686">
    <property type="entry name" value="Tryptophan synthase beta subunit-like PLP-dependent enzymes"/>
    <property type="match status" value="1"/>
</dbReference>
<accession>A0A3B0SVT9</accession>
<reference evidence="2" key="1">
    <citation type="submission" date="2018-06" db="EMBL/GenBank/DDBJ databases">
        <authorList>
            <person name="Zhirakovskaya E."/>
        </authorList>
    </citation>
    <scope>NUCLEOTIDE SEQUENCE</scope>
</reference>